<evidence type="ECO:0000313" key="3">
    <source>
        <dbReference type="Proteomes" id="UP000562395"/>
    </source>
</evidence>
<keyword evidence="3" id="KW-1185">Reference proteome</keyword>
<evidence type="ECO:0008006" key="4">
    <source>
        <dbReference type="Google" id="ProtNLM"/>
    </source>
</evidence>
<dbReference type="RefSeq" id="WP_183613085.1">
    <property type="nucleotide sequence ID" value="NZ_JACICY010000004.1"/>
</dbReference>
<comment type="caution">
    <text evidence="2">The sequence shown here is derived from an EMBL/GenBank/DDBJ whole genome shotgun (WGS) entry which is preliminary data.</text>
</comment>
<accession>A0A7W5ZYD7</accession>
<sequence length="198" mass="21120">MAAVMGVAGMITLTVGQSDTDWLAWSASVLGALAWPLAALAIALIFRRHLLALLSRLDELSWGDKSAPFARKLDSLESQAPPLMADSEAGPELALSGDHSRFLQLLDLSPNAAVLDSWSGIEDALQGLAHDRQVATADALQAAHTLERRGVLPARTVGMIGEMRALRNAAAHNQDISVSDALRFRNLAKGVLNEIRLA</sequence>
<feature type="transmembrane region" description="Helical" evidence="1">
    <location>
        <begin position="22"/>
        <end position="46"/>
    </location>
</feature>
<organism evidence="2 3">
    <name type="scientific">Novosphingobium hassiacum</name>
    <dbReference type="NCBI Taxonomy" id="173676"/>
    <lineage>
        <taxon>Bacteria</taxon>
        <taxon>Pseudomonadati</taxon>
        <taxon>Pseudomonadota</taxon>
        <taxon>Alphaproteobacteria</taxon>
        <taxon>Sphingomonadales</taxon>
        <taxon>Sphingomonadaceae</taxon>
        <taxon>Novosphingobium</taxon>
    </lineage>
</organism>
<dbReference type="EMBL" id="JACICY010000004">
    <property type="protein sequence ID" value="MBB3860834.1"/>
    <property type="molecule type" value="Genomic_DNA"/>
</dbReference>
<evidence type="ECO:0000313" key="2">
    <source>
        <dbReference type="EMBL" id="MBB3860834.1"/>
    </source>
</evidence>
<name>A0A7W5ZYD7_9SPHN</name>
<gene>
    <name evidence="2" type="ORF">GGQ88_002103</name>
</gene>
<keyword evidence="1" id="KW-1133">Transmembrane helix</keyword>
<keyword evidence="1" id="KW-0812">Transmembrane</keyword>
<reference evidence="2 3" key="1">
    <citation type="submission" date="2020-08" db="EMBL/GenBank/DDBJ databases">
        <title>Genomic Encyclopedia of Type Strains, Phase IV (KMG-IV): sequencing the most valuable type-strain genomes for metagenomic binning, comparative biology and taxonomic classification.</title>
        <authorList>
            <person name="Goeker M."/>
        </authorList>
    </citation>
    <scope>NUCLEOTIDE SEQUENCE [LARGE SCALE GENOMIC DNA]</scope>
    <source>
        <strain evidence="2 3">DSM 14552</strain>
    </source>
</reference>
<dbReference type="Proteomes" id="UP000562395">
    <property type="component" value="Unassembled WGS sequence"/>
</dbReference>
<protein>
    <recommendedName>
        <fullName evidence="4">DUF4145 domain-containing protein</fullName>
    </recommendedName>
</protein>
<dbReference type="AlphaFoldDB" id="A0A7W5ZYD7"/>
<proteinExistence type="predicted"/>
<evidence type="ECO:0000256" key="1">
    <source>
        <dbReference type="SAM" id="Phobius"/>
    </source>
</evidence>
<keyword evidence="1" id="KW-0472">Membrane</keyword>